<keyword evidence="6" id="KW-0408">Iron</keyword>
<evidence type="ECO:0000256" key="2">
    <source>
        <dbReference type="ARBA" id="ARBA00010617"/>
    </source>
</evidence>
<comment type="cofactor">
    <cofactor evidence="1">
        <name>heme</name>
        <dbReference type="ChEBI" id="CHEBI:30413"/>
    </cofactor>
</comment>
<dbReference type="GO" id="GO:0005506">
    <property type="term" value="F:iron ion binding"/>
    <property type="evidence" value="ECO:0007669"/>
    <property type="project" value="InterPro"/>
</dbReference>
<dbReference type="SUPFAM" id="SSF48264">
    <property type="entry name" value="Cytochrome P450"/>
    <property type="match status" value="1"/>
</dbReference>
<dbReference type="GO" id="GO:0016705">
    <property type="term" value="F:oxidoreductase activity, acting on paired donors, with incorporation or reduction of molecular oxygen"/>
    <property type="evidence" value="ECO:0007669"/>
    <property type="project" value="InterPro"/>
</dbReference>
<dbReference type="Proteomes" id="UP001397290">
    <property type="component" value="Unassembled WGS sequence"/>
</dbReference>
<organism evidence="8 9">
    <name type="scientific">Beauveria asiatica</name>
    <dbReference type="NCBI Taxonomy" id="1069075"/>
    <lineage>
        <taxon>Eukaryota</taxon>
        <taxon>Fungi</taxon>
        <taxon>Dikarya</taxon>
        <taxon>Ascomycota</taxon>
        <taxon>Pezizomycotina</taxon>
        <taxon>Sordariomycetes</taxon>
        <taxon>Hypocreomycetidae</taxon>
        <taxon>Hypocreales</taxon>
        <taxon>Cordycipitaceae</taxon>
        <taxon>Beauveria</taxon>
    </lineage>
</organism>
<dbReference type="EMBL" id="JAAHCF010000382">
    <property type="protein sequence ID" value="KAK8144497.1"/>
    <property type="molecule type" value="Genomic_DNA"/>
</dbReference>
<keyword evidence="3" id="KW-0349">Heme</keyword>
<keyword evidence="7" id="KW-0503">Monooxygenase</keyword>
<keyword evidence="9" id="KW-1185">Reference proteome</keyword>
<dbReference type="AlphaFoldDB" id="A0AAW0RQK0"/>
<accession>A0AAW0RQK0</accession>
<proteinExistence type="inferred from homology"/>
<evidence type="ECO:0000313" key="8">
    <source>
        <dbReference type="EMBL" id="KAK8144497.1"/>
    </source>
</evidence>
<evidence type="ECO:0000256" key="5">
    <source>
        <dbReference type="ARBA" id="ARBA00023002"/>
    </source>
</evidence>
<evidence type="ECO:0000256" key="7">
    <source>
        <dbReference type="ARBA" id="ARBA00023033"/>
    </source>
</evidence>
<dbReference type="InterPro" id="IPR001128">
    <property type="entry name" value="Cyt_P450"/>
</dbReference>
<dbReference type="Pfam" id="PF00067">
    <property type="entry name" value="p450"/>
    <property type="match status" value="1"/>
</dbReference>
<evidence type="ECO:0000256" key="6">
    <source>
        <dbReference type="ARBA" id="ARBA00023004"/>
    </source>
</evidence>
<evidence type="ECO:0000256" key="4">
    <source>
        <dbReference type="ARBA" id="ARBA00022723"/>
    </source>
</evidence>
<name>A0AAW0RQK0_9HYPO</name>
<dbReference type="GO" id="GO:0020037">
    <property type="term" value="F:heme binding"/>
    <property type="evidence" value="ECO:0007669"/>
    <property type="project" value="InterPro"/>
</dbReference>
<reference evidence="8 9" key="1">
    <citation type="submission" date="2020-02" db="EMBL/GenBank/DDBJ databases">
        <title>Comparative genomics of the hypocrealean fungal genus Beauvera.</title>
        <authorList>
            <person name="Showalter D.N."/>
            <person name="Bushley K.E."/>
            <person name="Rehner S.A."/>
        </authorList>
    </citation>
    <scope>NUCLEOTIDE SEQUENCE [LARGE SCALE GENOMIC DNA]</scope>
    <source>
        <strain evidence="8 9">ARSEF4384</strain>
    </source>
</reference>
<dbReference type="Gene3D" id="1.10.630.10">
    <property type="entry name" value="Cytochrome P450"/>
    <property type="match status" value="1"/>
</dbReference>
<evidence type="ECO:0000256" key="1">
    <source>
        <dbReference type="ARBA" id="ARBA00001971"/>
    </source>
</evidence>
<comment type="caution">
    <text evidence="8">The sequence shown here is derived from an EMBL/GenBank/DDBJ whole genome shotgun (WGS) entry which is preliminary data.</text>
</comment>
<gene>
    <name evidence="8" type="ORF">G3M48_005725</name>
</gene>
<comment type="similarity">
    <text evidence="2">Belongs to the cytochrome P450 family.</text>
</comment>
<dbReference type="InterPro" id="IPR036396">
    <property type="entry name" value="Cyt_P450_sf"/>
</dbReference>
<protein>
    <submittedName>
        <fullName evidence="8">Uncharacterized protein</fullName>
    </submittedName>
</protein>
<dbReference type="PANTHER" id="PTHR46206">
    <property type="entry name" value="CYTOCHROME P450"/>
    <property type="match status" value="1"/>
</dbReference>
<dbReference type="PANTHER" id="PTHR46206:SF2">
    <property type="entry name" value="CYTOCHROME P450 MONOOXYGENASE AUSG-RELATED"/>
    <property type="match status" value="1"/>
</dbReference>
<evidence type="ECO:0000256" key="3">
    <source>
        <dbReference type="ARBA" id="ARBA00022617"/>
    </source>
</evidence>
<keyword evidence="5" id="KW-0560">Oxidoreductase</keyword>
<sequence>MEQYDLCLMMRHLILKVVRQNLTKQPCMWIAKEYTVAAPQAAEQLRMWSPILRPIAVRFLDSCVKTQAMVAEARRVMKPVIDKRYKARADAAAANVKTYSSLPRPSSLCLLLSETLFQISKHPNIIPALREEIITINRSDGWEKTAFYKMKLLDSVIKETQRFKPHALISMTRLVKESFVLSDGTPLKVALVSILRLIKYDFELPADVSPQIYENGLALVSDPLAKLRFRRRAAEIDLDNV</sequence>
<evidence type="ECO:0000313" key="9">
    <source>
        <dbReference type="Proteomes" id="UP001397290"/>
    </source>
</evidence>
<keyword evidence="4" id="KW-0479">Metal-binding</keyword>
<dbReference type="GO" id="GO:0004497">
    <property type="term" value="F:monooxygenase activity"/>
    <property type="evidence" value="ECO:0007669"/>
    <property type="project" value="UniProtKB-KW"/>
</dbReference>